<comment type="pathway">
    <text evidence="1 6">Carbohydrate biosynthesis; dTDP-L-rhamnose biosynthesis.</text>
</comment>
<dbReference type="RefSeq" id="WP_188841019.1">
    <property type="nucleotide sequence ID" value="NZ_BMOT01000005.1"/>
</dbReference>
<gene>
    <name evidence="8" type="primary">rfbD</name>
    <name evidence="8" type="ORF">L2689_10500</name>
</gene>
<evidence type="ECO:0000256" key="6">
    <source>
        <dbReference type="RuleBase" id="RU364082"/>
    </source>
</evidence>
<evidence type="ECO:0000256" key="4">
    <source>
        <dbReference type="ARBA" id="ARBA00017099"/>
    </source>
</evidence>
<keyword evidence="6 8" id="KW-0560">Oxidoreductase</keyword>
<evidence type="ECO:0000313" key="8">
    <source>
        <dbReference type="EMBL" id="MCL1117669.1"/>
    </source>
</evidence>
<dbReference type="EMBL" id="JAKILK010000005">
    <property type="protein sequence ID" value="MCL1117669.1"/>
    <property type="molecule type" value="Genomic_DNA"/>
</dbReference>
<evidence type="ECO:0000256" key="1">
    <source>
        <dbReference type="ARBA" id="ARBA00004781"/>
    </source>
</evidence>
<dbReference type="CDD" id="cd05254">
    <property type="entry name" value="dTDP_HR_like_SDR_e"/>
    <property type="match status" value="1"/>
</dbReference>
<accession>A0ABT0L1S6</accession>
<dbReference type="Gene3D" id="3.90.25.10">
    <property type="entry name" value="UDP-galactose 4-epimerase, domain 1"/>
    <property type="match status" value="1"/>
</dbReference>
<comment type="catalytic activity">
    <reaction evidence="5 6">
        <text>dTDP-beta-L-rhamnose + NADP(+) = dTDP-4-dehydro-beta-L-rhamnose + NADPH + H(+)</text>
        <dbReference type="Rhea" id="RHEA:21796"/>
        <dbReference type="ChEBI" id="CHEBI:15378"/>
        <dbReference type="ChEBI" id="CHEBI:57510"/>
        <dbReference type="ChEBI" id="CHEBI:57783"/>
        <dbReference type="ChEBI" id="CHEBI:58349"/>
        <dbReference type="ChEBI" id="CHEBI:62830"/>
        <dbReference type="EC" id="1.1.1.133"/>
    </reaction>
</comment>
<proteinExistence type="inferred from homology"/>
<dbReference type="Gene3D" id="3.40.50.720">
    <property type="entry name" value="NAD(P)-binding Rossmann-like Domain"/>
    <property type="match status" value="1"/>
</dbReference>
<dbReference type="InterPro" id="IPR005913">
    <property type="entry name" value="dTDP_dehydrorham_reduct"/>
</dbReference>
<dbReference type="PANTHER" id="PTHR10491:SF4">
    <property type="entry name" value="METHIONINE ADENOSYLTRANSFERASE 2 SUBUNIT BETA"/>
    <property type="match status" value="1"/>
</dbReference>
<evidence type="ECO:0000259" key="7">
    <source>
        <dbReference type="Pfam" id="PF04321"/>
    </source>
</evidence>
<dbReference type="InterPro" id="IPR029903">
    <property type="entry name" value="RmlD-like-bd"/>
</dbReference>
<dbReference type="Proteomes" id="UP001203212">
    <property type="component" value="Unassembled WGS sequence"/>
</dbReference>
<comment type="caution">
    <text evidence="8">The sequence shown here is derived from an EMBL/GenBank/DDBJ whole genome shotgun (WGS) entry which is preliminary data.</text>
</comment>
<dbReference type="SUPFAM" id="SSF51735">
    <property type="entry name" value="NAD(P)-binding Rossmann-fold domains"/>
    <property type="match status" value="1"/>
</dbReference>
<dbReference type="InterPro" id="IPR036291">
    <property type="entry name" value="NAD(P)-bd_dom_sf"/>
</dbReference>
<comment type="cofactor">
    <cofactor evidence="6">
        <name>Mg(2+)</name>
        <dbReference type="ChEBI" id="CHEBI:18420"/>
    </cofactor>
    <text evidence="6">Binds 1 Mg(2+) ion per monomer.</text>
</comment>
<dbReference type="Pfam" id="PF04321">
    <property type="entry name" value="RmlD_sub_bind"/>
    <property type="match status" value="1"/>
</dbReference>
<reference evidence="8 9" key="1">
    <citation type="submission" date="2022-01" db="EMBL/GenBank/DDBJ databases">
        <title>Whole genome-based taxonomy of the Shewanellaceae.</title>
        <authorList>
            <person name="Martin-Rodriguez A.J."/>
        </authorList>
    </citation>
    <scope>NUCLEOTIDE SEQUENCE [LARGE SCALE GENOMIC DNA]</scope>
    <source>
        <strain evidence="8 9">JCM 17801</strain>
    </source>
</reference>
<sequence>MIKVMLTGANGQLGQALRHYMSLQKSTFTLMPFSHGELDIADEQAVLDAVMQCQPDFIINTAAYNNVELAETETEQAFKVNQLGPKNLAKAAQTMAATLIQISTDYVFDGHQAAAYVEDDTPLPLNQYGKSKLAGEQSVQDICSKHIIIRTAWVFSEWGNNFVKSMVNLAANNHSLNIVNDQLGCPTYAGDLAAAIINIMSQLTAKSHQQADNTALYDTYHFCGYPYANRYQYVEAIYANLKQSQPELATPTLLPVASATFASKAIRPTHSMLACSKITNTFGIAPSDWQAGLAKMFNPLTGTHDN</sequence>
<keyword evidence="6" id="KW-0521">NADP</keyword>
<evidence type="ECO:0000256" key="2">
    <source>
        <dbReference type="ARBA" id="ARBA00010944"/>
    </source>
</evidence>
<comment type="similarity">
    <text evidence="2 6">Belongs to the dTDP-4-dehydrorhamnose reductase family.</text>
</comment>
<comment type="function">
    <text evidence="6">Catalyzes the reduction of dTDP-6-deoxy-L-lyxo-4-hexulose to yield dTDP-L-rhamnose.</text>
</comment>
<feature type="domain" description="RmlD-like substrate binding" evidence="7">
    <location>
        <begin position="3"/>
        <end position="300"/>
    </location>
</feature>
<protein>
    <recommendedName>
        <fullName evidence="4 6">dTDP-4-dehydrorhamnose reductase</fullName>
        <ecNumber evidence="3 6">1.1.1.133</ecNumber>
    </recommendedName>
</protein>
<organism evidence="8 9">
    <name type="scientific">Shewanella aestuarii</name>
    <dbReference type="NCBI Taxonomy" id="1028752"/>
    <lineage>
        <taxon>Bacteria</taxon>
        <taxon>Pseudomonadati</taxon>
        <taxon>Pseudomonadota</taxon>
        <taxon>Gammaproteobacteria</taxon>
        <taxon>Alteromonadales</taxon>
        <taxon>Shewanellaceae</taxon>
        <taxon>Shewanella</taxon>
    </lineage>
</organism>
<name>A0ABT0L1S6_9GAMM</name>
<dbReference type="PANTHER" id="PTHR10491">
    <property type="entry name" value="DTDP-4-DEHYDRORHAMNOSE REDUCTASE"/>
    <property type="match status" value="1"/>
</dbReference>
<dbReference type="EC" id="1.1.1.133" evidence="3 6"/>
<keyword evidence="9" id="KW-1185">Reference proteome</keyword>
<dbReference type="NCBIfam" id="TIGR01214">
    <property type="entry name" value="rmlD"/>
    <property type="match status" value="1"/>
</dbReference>
<evidence type="ECO:0000256" key="3">
    <source>
        <dbReference type="ARBA" id="ARBA00012929"/>
    </source>
</evidence>
<evidence type="ECO:0000313" key="9">
    <source>
        <dbReference type="Proteomes" id="UP001203212"/>
    </source>
</evidence>
<evidence type="ECO:0000256" key="5">
    <source>
        <dbReference type="ARBA" id="ARBA00048200"/>
    </source>
</evidence>
<dbReference type="GO" id="GO:0008831">
    <property type="term" value="F:dTDP-4-dehydrorhamnose reductase activity"/>
    <property type="evidence" value="ECO:0007669"/>
    <property type="project" value="UniProtKB-EC"/>
</dbReference>